<organism evidence="2">
    <name type="scientific">Chromera velia CCMP2878</name>
    <dbReference type="NCBI Taxonomy" id="1169474"/>
    <lineage>
        <taxon>Eukaryota</taxon>
        <taxon>Sar</taxon>
        <taxon>Alveolata</taxon>
        <taxon>Colpodellida</taxon>
        <taxon>Chromeraceae</taxon>
        <taxon>Chromera</taxon>
    </lineage>
</organism>
<proteinExistence type="predicted"/>
<feature type="compositionally biased region" description="Acidic residues" evidence="1">
    <location>
        <begin position="354"/>
        <end position="367"/>
    </location>
</feature>
<dbReference type="VEuPathDB" id="CryptoDB:Cvel_24792"/>
<dbReference type="AlphaFoldDB" id="A0A0G4H698"/>
<sequence length="367" mass="40703">MILMLWRFQQIVAVVTQGLDVPLREQDEGQACINFFTEAGAKFFRMRQNALREAILQKTATSKQQREERKGDLSRSAIFAMFKDVIFGDSRLYPDEAESPLQTFDSNFNFLYGFGHVSGNLKHIASKVDPVKGKLNNKSTKMFGLTWNGNLYTEKVMQTIDRQREGFETEEEWKTVFLFQAYDRYLFFSGFVAEYSKFSKNMNNERLGEKRKAVMEEEVSKIKKQKQQPAPPSVASFSFSSSKQPSSSSKGVPAGEEASPLFLPQASPLASILSPLLTPASMDWMTKNPEGIKTVASFLGTVLSPLLPQAGAPELASLPESQRAATAQGSASAFSFLMGSTLNTMSGVQAQEESQAEEEEGEGAILL</sequence>
<accession>A0A0G4H698</accession>
<dbReference type="EMBL" id="CDMZ01001908">
    <property type="protein sequence ID" value="CEM39123.1"/>
    <property type="molecule type" value="Genomic_DNA"/>
</dbReference>
<feature type="region of interest" description="Disordered" evidence="1">
    <location>
        <begin position="347"/>
        <end position="367"/>
    </location>
</feature>
<evidence type="ECO:0000256" key="1">
    <source>
        <dbReference type="SAM" id="MobiDB-lite"/>
    </source>
</evidence>
<reference evidence="2" key="1">
    <citation type="submission" date="2014-11" db="EMBL/GenBank/DDBJ databases">
        <authorList>
            <person name="Otto D Thomas"/>
            <person name="Naeem Raeece"/>
        </authorList>
    </citation>
    <scope>NUCLEOTIDE SEQUENCE</scope>
</reference>
<feature type="compositionally biased region" description="Low complexity" evidence="1">
    <location>
        <begin position="233"/>
        <end position="253"/>
    </location>
</feature>
<name>A0A0G4H698_9ALVE</name>
<gene>
    <name evidence="2" type="ORF">Cvel_24792</name>
</gene>
<feature type="region of interest" description="Disordered" evidence="1">
    <location>
        <begin position="219"/>
        <end position="258"/>
    </location>
</feature>
<evidence type="ECO:0000313" key="2">
    <source>
        <dbReference type="EMBL" id="CEM39123.1"/>
    </source>
</evidence>
<protein>
    <submittedName>
        <fullName evidence="2">Uncharacterized protein</fullName>
    </submittedName>
</protein>